<keyword evidence="3" id="KW-1185">Reference proteome</keyword>
<dbReference type="EMBL" id="BAAALS010000004">
    <property type="protein sequence ID" value="GAA1742497.1"/>
    <property type="molecule type" value="Genomic_DNA"/>
</dbReference>
<dbReference type="PANTHER" id="PTHR33164:SF103">
    <property type="entry name" value="REGULATORY PROTEIN MARR"/>
    <property type="match status" value="1"/>
</dbReference>
<organism evidence="2 3">
    <name type="scientific">Luedemannella helvata</name>
    <dbReference type="NCBI Taxonomy" id="349315"/>
    <lineage>
        <taxon>Bacteria</taxon>
        <taxon>Bacillati</taxon>
        <taxon>Actinomycetota</taxon>
        <taxon>Actinomycetes</taxon>
        <taxon>Micromonosporales</taxon>
        <taxon>Micromonosporaceae</taxon>
        <taxon>Luedemannella</taxon>
    </lineage>
</organism>
<dbReference type="InterPro" id="IPR000835">
    <property type="entry name" value="HTH_MarR-typ"/>
</dbReference>
<evidence type="ECO:0000313" key="2">
    <source>
        <dbReference type="EMBL" id="GAA1742497.1"/>
    </source>
</evidence>
<dbReference type="InterPro" id="IPR036388">
    <property type="entry name" value="WH-like_DNA-bd_sf"/>
</dbReference>
<dbReference type="SUPFAM" id="SSF46785">
    <property type="entry name" value="Winged helix' DNA-binding domain"/>
    <property type="match status" value="1"/>
</dbReference>
<dbReference type="PANTHER" id="PTHR33164">
    <property type="entry name" value="TRANSCRIPTIONAL REGULATOR, MARR FAMILY"/>
    <property type="match status" value="1"/>
</dbReference>
<evidence type="ECO:0000259" key="1">
    <source>
        <dbReference type="PROSITE" id="PS50995"/>
    </source>
</evidence>
<dbReference type="InterPro" id="IPR039422">
    <property type="entry name" value="MarR/SlyA-like"/>
</dbReference>
<dbReference type="PROSITE" id="PS50995">
    <property type="entry name" value="HTH_MARR_2"/>
    <property type="match status" value="1"/>
</dbReference>
<proteinExistence type="predicted"/>
<gene>
    <name evidence="2" type="ORF">GCM10009681_11610</name>
</gene>
<dbReference type="InterPro" id="IPR036390">
    <property type="entry name" value="WH_DNA-bd_sf"/>
</dbReference>
<name>A0ABP4W2E9_9ACTN</name>
<sequence>MTDMAHAVDGEARALMAIFEAAREQAQTHLSASQLQALIVVSQDEGLNMRALASGLGVILSSASRLCDRLVAAGMLDRDPSPLDRREVTLRLTSAGRDLLQQLRDERRLRIEAVLVGMAPAARGALLRGLREFSRAAARREIMKLPA</sequence>
<reference evidence="3" key="1">
    <citation type="journal article" date="2019" name="Int. J. Syst. Evol. Microbiol.">
        <title>The Global Catalogue of Microorganisms (GCM) 10K type strain sequencing project: providing services to taxonomists for standard genome sequencing and annotation.</title>
        <authorList>
            <consortium name="The Broad Institute Genomics Platform"/>
            <consortium name="The Broad Institute Genome Sequencing Center for Infectious Disease"/>
            <person name="Wu L."/>
            <person name="Ma J."/>
        </authorList>
    </citation>
    <scope>NUCLEOTIDE SEQUENCE [LARGE SCALE GENOMIC DNA]</scope>
    <source>
        <strain evidence="3">JCM 13249</strain>
    </source>
</reference>
<evidence type="ECO:0000313" key="3">
    <source>
        <dbReference type="Proteomes" id="UP001500655"/>
    </source>
</evidence>
<dbReference type="Proteomes" id="UP001500655">
    <property type="component" value="Unassembled WGS sequence"/>
</dbReference>
<accession>A0ABP4W2E9</accession>
<dbReference type="Pfam" id="PF12802">
    <property type="entry name" value="MarR_2"/>
    <property type="match status" value="1"/>
</dbReference>
<feature type="domain" description="HTH marR-type" evidence="1">
    <location>
        <begin position="1"/>
        <end position="135"/>
    </location>
</feature>
<dbReference type="SMART" id="SM00347">
    <property type="entry name" value="HTH_MARR"/>
    <property type="match status" value="1"/>
</dbReference>
<protein>
    <submittedName>
        <fullName evidence="2">MarR family transcriptional regulator</fullName>
    </submittedName>
</protein>
<comment type="caution">
    <text evidence="2">The sequence shown here is derived from an EMBL/GenBank/DDBJ whole genome shotgun (WGS) entry which is preliminary data.</text>
</comment>
<dbReference type="Gene3D" id="1.10.10.10">
    <property type="entry name" value="Winged helix-like DNA-binding domain superfamily/Winged helix DNA-binding domain"/>
    <property type="match status" value="1"/>
</dbReference>